<dbReference type="GO" id="GO:0007219">
    <property type="term" value="P:Notch signaling pathway"/>
    <property type="evidence" value="ECO:0007669"/>
    <property type="project" value="UniProtKB-KW"/>
</dbReference>
<protein>
    <submittedName>
        <fullName evidence="10">Gamma-secretase subunit aph-1 (inferred by orthology to a C. elegans protein)</fullName>
    </submittedName>
</protein>
<keyword evidence="3 7" id="KW-0812">Transmembrane</keyword>
<gene>
    <name evidence="8" type="ORF">ASIM_LOCUS3475</name>
</gene>
<dbReference type="InterPro" id="IPR009294">
    <property type="entry name" value="Aph-1"/>
</dbReference>
<accession>A0A0M3J7U5</accession>
<keyword evidence="6 7" id="KW-0472">Membrane</keyword>
<keyword evidence="9" id="KW-1185">Reference proteome</keyword>
<name>A0A0M3J7U5_ANISI</name>
<evidence type="ECO:0000256" key="7">
    <source>
        <dbReference type="SAM" id="Phobius"/>
    </source>
</evidence>
<dbReference type="GO" id="GO:0016020">
    <property type="term" value="C:membrane"/>
    <property type="evidence" value="ECO:0007669"/>
    <property type="project" value="UniProtKB-SubCell"/>
</dbReference>
<reference evidence="10" key="1">
    <citation type="submission" date="2017-02" db="UniProtKB">
        <authorList>
            <consortium name="WormBaseParasite"/>
        </authorList>
    </citation>
    <scope>IDENTIFICATION</scope>
</reference>
<dbReference type="GO" id="GO:0016485">
    <property type="term" value="P:protein processing"/>
    <property type="evidence" value="ECO:0007669"/>
    <property type="project" value="InterPro"/>
</dbReference>
<evidence type="ECO:0000313" key="9">
    <source>
        <dbReference type="Proteomes" id="UP000267096"/>
    </source>
</evidence>
<evidence type="ECO:0000256" key="3">
    <source>
        <dbReference type="ARBA" id="ARBA00022692"/>
    </source>
</evidence>
<proteinExistence type="inferred from homology"/>
<feature type="transmembrane region" description="Helical" evidence="7">
    <location>
        <begin position="29"/>
        <end position="56"/>
    </location>
</feature>
<sequence length="90" mass="10166">MTALAGLAYLLFAFSPALAIFHKIIANDPLRIILFVLGAFFWLLSLLFSALVWYAVIPLRDTLVFAVFVSIAFQEIARLIHFILLKKAQK</sequence>
<evidence type="ECO:0000256" key="4">
    <source>
        <dbReference type="ARBA" id="ARBA00022976"/>
    </source>
</evidence>
<dbReference type="WBParaSite" id="ASIM_0000364301-mRNA-1">
    <property type="protein sequence ID" value="ASIM_0000364301-mRNA-1"/>
    <property type="gene ID" value="ASIM_0000364301"/>
</dbReference>
<evidence type="ECO:0000313" key="10">
    <source>
        <dbReference type="WBParaSite" id="ASIM_0000364301-mRNA-1"/>
    </source>
</evidence>
<dbReference type="OrthoDB" id="6507463at2759"/>
<dbReference type="Pfam" id="PF06105">
    <property type="entry name" value="Aph-1"/>
    <property type="match status" value="1"/>
</dbReference>
<evidence type="ECO:0000313" key="8">
    <source>
        <dbReference type="EMBL" id="VDK21789.1"/>
    </source>
</evidence>
<dbReference type="EMBL" id="UYRR01005416">
    <property type="protein sequence ID" value="VDK21789.1"/>
    <property type="molecule type" value="Genomic_DNA"/>
</dbReference>
<dbReference type="Proteomes" id="UP000267096">
    <property type="component" value="Unassembled WGS sequence"/>
</dbReference>
<organism evidence="10">
    <name type="scientific">Anisakis simplex</name>
    <name type="common">Herring worm</name>
    <dbReference type="NCBI Taxonomy" id="6269"/>
    <lineage>
        <taxon>Eukaryota</taxon>
        <taxon>Metazoa</taxon>
        <taxon>Ecdysozoa</taxon>
        <taxon>Nematoda</taxon>
        <taxon>Chromadorea</taxon>
        <taxon>Rhabditida</taxon>
        <taxon>Spirurina</taxon>
        <taxon>Ascaridomorpha</taxon>
        <taxon>Ascaridoidea</taxon>
        <taxon>Anisakidae</taxon>
        <taxon>Anisakis</taxon>
        <taxon>Anisakis simplex complex</taxon>
    </lineage>
</organism>
<dbReference type="AlphaFoldDB" id="A0A0M3J7U5"/>
<evidence type="ECO:0000256" key="6">
    <source>
        <dbReference type="ARBA" id="ARBA00023136"/>
    </source>
</evidence>
<dbReference type="PANTHER" id="PTHR12889">
    <property type="entry name" value="GAMMA-SECRETASE SUBUNIT APH-1"/>
    <property type="match status" value="1"/>
</dbReference>
<comment type="subcellular location">
    <subcellularLocation>
        <location evidence="1">Membrane</location>
        <topology evidence="1">Multi-pass membrane protein</topology>
    </subcellularLocation>
</comment>
<keyword evidence="5 7" id="KW-1133">Transmembrane helix</keyword>
<comment type="similarity">
    <text evidence="2">Belongs to the APH-1 family.</text>
</comment>
<evidence type="ECO:0000256" key="1">
    <source>
        <dbReference type="ARBA" id="ARBA00004141"/>
    </source>
</evidence>
<keyword evidence="4" id="KW-0914">Notch signaling pathway</keyword>
<evidence type="ECO:0000256" key="2">
    <source>
        <dbReference type="ARBA" id="ARBA00005577"/>
    </source>
</evidence>
<reference evidence="8 9" key="2">
    <citation type="submission" date="2018-11" db="EMBL/GenBank/DDBJ databases">
        <authorList>
            <consortium name="Pathogen Informatics"/>
        </authorList>
    </citation>
    <scope>NUCLEOTIDE SEQUENCE [LARGE SCALE GENOMIC DNA]</scope>
</reference>
<evidence type="ECO:0000256" key="5">
    <source>
        <dbReference type="ARBA" id="ARBA00022989"/>
    </source>
</evidence>
<feature type="transmembrane region" description="Helical" evidence="7">
    <location>
        <begin position="63"/>
        <end position="84"/>
    </location>
</feature>